<keyword evidence="2" id="KW-1185">Reference proteome</keyword>
<gene>
    <name evidence="1" type="primary">WBGene00279054</name>
</gene>
<dbReference type="Proteomes" id="UP000005239">
    <property type="component" value="Unassembled WGS sequence"/>
</dbReference>
<sequence>MHTLFILVLIVTVACAQLMPGSTNGVIANGRGGLGRYIRHLEGRDGSSYYGNGNAFGGYYGYAPYLIRHNPIMFATTVILIVLLANSFVAAQLPGTYSGAVSNGRGGLGRYLRHLEHRDQQGYYPYGNEFTQGFYPYGQIAFFG</sequence>
<protein>
    <submittedName>
        <fullName evidence="1">Uncharacterized protein</fullName>
    </submittedName>
</protein>
<accession>A0A8R1Z1Q9</accession>
<reference evidence="2" key="1">
    <citation type="journal article" date="2008" name="Nat. Genet.">
        <title>The Pristionchus pacificus genome provides a unique perspective on nematode lifestyle and parasitism.</title>
        <authorList>
            <person name="Dieterich C."/>
            <person name="Clifton S.W."/>
            <person name="Schuster L.N."/>
            <person name="Chinwalla A."/>
            <person name="Delehaunty K."/>
            <person name="Dinkelacker I."/>
            <person name="Fulton L."/>
            <person name="Fulton R."/>
            <person name="Godfrey J."/>
            <person name="Minx P."/>
            <person name="Mitreva M."/>
            <person name="Roeseler W."/>
            <person name="Tian H."/>
            <person name="Witte H."/>
            <person name="Yang S.P."/>
            <person name="Wilson R.K."/>
            <person name="Sommer R.J."/>
        </authorList>
    </citation>
    <scope>NUCLEOTIDE SEQUENCE [LARGE SCALE GENOMIC DNA]</scope>
    <source>
        <strain evidence="2">PS312</strain>
    </source>
</reference>
<accession>A0A2A6C3T5</accession>
<organism evidence="1 2">
    <name type="scientific">Pristionchus pacificus</name>
    <name type="common">Parasitic nematode worm</name>
    <dbReference type="NCBI Taxonomy" id="54126"/>
    <lineage>
        <taxon>Eukaryota</taxon>
        <taxon>Metazoa</taxon>
        <taxon>Ecdysozoa</taxon>
        <taxon>Nematoda</taxon>
        <taxon>Chromadorea</taxon>
        <taxon>Rhabditida</taxon>
        <taxon>Rhabditina</taxon>
        <taxon>Diplogasteromorpha</taxon>
        <taxon>Diplogasteroidea</taxon>
        <taxon>Neodiplogasteridae</taxon>
        <taxon>Pristionchus</taxon>
    </lineage>
</organism>
<dbReference type="EnsemblMetazoa" id="PPA40685.1">
    <property type="protein sequence ID" value="PPA40685.1"/>
    <property type="gene ID" value="WBGene00279054"/>
</dbReference>
<evidence type="ECO:0000313" key="1">
    <source>
        <dbReference type="EnsemblMetazoa" id="PPA40685.1"/>
    </source>
</evidence>
<proteinExistence type="predicted"/>
<evidence type="ECO:0000313" key="2">
    <source>
        <dbReference type="Proteomes" id="UP000005239"/>
    </source>
</evidence>
<reference evidence="1" key="2">
    <citation type="submission" date="2022-06" db="UniProtKB">
        <authorList>
            <consortium name="EnsemblMetazoa"/>
        </authorList>
    </citation>
    <scope>IDENTIFICATION</scope>
    <source>
        <strain evidence="1">PS312</strain>
    </source>
</reference>
<name>A0A2A6C3T5_PRIPA</name>
<dbReference type="AlphaFoldDB" id="A0A2A6C3T5"/>